<evidence type="ECO:0000256" key="4">
    <source>
        <dbReference type="ARBA" id="ARBA00023136"/>
    </source>
</evidence>
<dbReference type="STRING" id="872970.SAMN04488134_101762"/>
<dbReference type="NCBIfam" id="TIGR01592">
    <property type="entry name" value="holin_SPP1"/>
    <property type="match status" value="1"/>
</dbReference>
<evidence type="ECO:0000313" key="6">
    <source>
        <dbReference type="EMBL" id="SEN73190.1"/>
    </source>
</evidence>
<dbReference type="RefSeq" id="WP_091494942.1">
    <property type="nucleotide sequence ID" value="NZ_FODJ01000001.1"/>
</dbReference>
<keyword evidence="2 5" id="KW-0812">Transmembrane</keyword>
<reference evidence="6 7" key="1">
    <citation type="submission" date="2016-10" db="EMBL/GenBank/DDBJ databases">
        <authorList>
            <person name="de Groot N.N."/>
        </authorList>
    </citation>
    <scope>NUCLEOTIDE SEQUENCE [LARGE SCALE GENOMIC DNA]</scope>
    <source>
        <strain evidence="6 7">CGMCC 1.10434</strain>
    </source>
</reference>
<protein>
    <submittedName>
        <fullName evidence="6">Holin, SPP1 family</fullName>
    </submittedName>
</protein>
<dbReference type="Pfam" id="PF04688">
    <property type="entry name" value="Holin_SPP1"/>
    <property type="match status" value="1"/>
</dbReference>
<name>A0A1H8IWP5_9BACI</name>
<keyword evidence="4 5" id="KW-0472">Membrane</keyword>
<keyword evidence="3 5" id="KW-1133">Transmembrane helix</keyword>
<dbReference type="GO" id="GO:0016020">
    <property type="term" value="C:membrane"/>
    <property type="evidence" value="ECO:0007669"/>
    <property type="project" value="UniProtKB-SubCell"/>
</dbReference>
<gene>
    <name evidence="6" type="ORF">SAMN04488134_101762</name>
</gene>
<comment type="subcellular location">
    <subcellularLocation>
        <location evidence="1">Membrane</location>
    </subcellularLocation>
</comment>
<dbReference type="InterPro" id="IPR006479">
    <property type="entry name" value="Holin"/>
</dbReference>
<evidence type="ECO:0000256" key="1">
    <source>
        <dbReference type="ARBA" id="ARBA00004370"/>
    </source>
</evidence>
<dbReference type="AlphaFoldDB" id="A0A1H8IWP5"/>
<dbReference type="OrthoDB" id="2353897at2"/>
<evidence type="ECO:0000256" key="2">
    <source>
        <dbReference type="ARBA" id="ARBA00022692"/>
    </source>
</evidence>
<evidence type="ECO:0000313" key="7">
    <source>
        <dbReference type="Proteomes" id="UP000199300"/>
    </source>
</evidence>
<feature type="transmembrane region" description="Helical" evidence="5">
    <location>
        <begin position="12"/>
        <end position="36"/>
    </location>
</feature>
<evidence type="ECO:0000256" key="3">
    <source>
        <dbReference type="ARBA" id="ARBA00022989"/>
    </source>
</evidence>
<keyword evidence="7" id="KW-1185">Reference proteome</keyword>
<accession>A0A1H8IWP5</accession>
<dbReference type="Proteomes" id="UP000199300">
    <property type="component" value="Unassembled WGS sequence"/>
</dbReference>
<evidence type="ECO:0000256" key="5">
    <source>
        <dbReference type="SAM" id="Phobius"/>
    </source>
</evidence>
<sequence>MNLKGVSKSVWVRAIALFLVLVNLICIEFFGFQIIPFAETEIYEGVSIVVVTTVTIWTSWKNNSFTKKAQHADRFLE</sequence>
<organism evidence="6 7">
    <name type="scientific">Amphibacillus marinus</name>
    <dbReference type="NCBI Taxonomy" id="872970"/>
    <lineage>
        <taxon>Bacteria</taxon>
        <taxon>Bacillati</taxon>
        <taxon>Bacillota</taxon>
        <taxon>Bacilli</taxon>
        <taxon>Bacillales</taxon>
        <taxon>Bacillaceae</taxon>
        <taxon>Amphibacillus</taxon>
    </lineage>
</organism>
<dbReference type="EMBL" id="FODJ01000001">
    <property type="protein sequence ID" value="SEN73190.1"/>
    <property type="molecule type" value="Genomic_DNA"/>
</dbReference>
<proteinExistence type="predicted"/>